<keyword evidence="2" id="KW-1185">Reference proteome</keyword>
<evidence type="ECO:0000313" key="1">
    <source>
        <dbReference type="EMBL" id="KAE9391505.1"/>
    </source>
</evidence>
<dbReference type="Proteomes" id="UP000799118">
    <property type="component" value="Unassembled WGS sequence"/>
</dbReference>
<organism evidence="1 2">
    <name type="scientific">Gymnopus androsaceus JB14</name>
    <dbReference type="NCBI Taxonomy" id="1447944"/>
    <lineage>
        <taxon>Eukaryota</taxon>
        <taxon>Fungi</taxon>
        <taxon>Dikarya</taxon>
        <taxon>Basidiomycota</taxon>
        <taxon>Agaricomycotina</taxon>
        <taxon>Agaricomycetes</taxon>
        <taxon>Agaricomycetidae</taxon>
        <taxon>Agaricales</taxon>
        <taxon>Marasmiineae</taxon>
        <taxon>Omphalotaceae</taxon>
        <taxon>Gymnopus</taxon>
    </lineage>
</organism>
<accession>A0A6A4H2E6</accession>
<reference evidence="1" key="1">
    <citation type="journal article" date="2019" name="Environ. Microbiol.">
        <title>Fungal ecological strategies reflected in gene transcription - a case study of two litter decomposers.</title>
        <authorList>
            <person name="Barbi F."/>
            <person name="Kohler A."/>
            <person name="Barry K."/>
            <person name="Baskaran P."/>
            <person name="Daum C."/>
            <person name="Fauchery L."/>
            <person name="Ihrmark K."/>
            <person name="Kuo A."/>
            <person name="LaButti K."/>
            <person name="Lipzen A."/>
            <person name="Morin E."/>
            <person name="Grigoriev I.V."/>
            <person name="Henrissat B."/>
            <person name="Lindahl B."/>
            <person name="Martin F."/>
        </authorList>
    </citation>
    <scope>NUCLEOTIDE SEQUENCE</scope>
    <source>
        <strain evidence="1">JB14</strain>
    </source>
</reference>
<dbReference type="AlphaFoldDB" id="A0A6A4H2E6"/>
<protein>
    <recommendedName>
        <fullName evidence="3">TPR-like protein</fullName>
    </recommendedName>
</protein>
<proteinExistence type="predicted"/>
<name>A0A6A4H2E6_9AGAR</name>
<dbReference type="EMBL" id="ML769621">
    <property type="protein sequence ID" value="KAE9391505.1"/>
    <property type="molecule type" value="Genomic_DNA"/>
</dbReference>
<gene>
    <name evidence="1" type="ORF">BT96DRAFT_925265</name>
</gene>
<evidence type="ECO:0008006" key="3">
    <source>
        <dbReference type="Google" id="ProtNLM"/>
    </source>
</evidence>
<dbReference type="OrthoDB" id="3259646at2759"/>
<evidence type="ECO:0000313" key="2">
    <source>
        <dbReference type="Proteomes" id="UP000799118"/>
    </source>
</evidence>
<sequence length="108" mass="11823">MSTPNFPTEDPTRAGPAITKVEAMNLPDDDEKAVLLHNAGIALLRQFEHLGELSDSEQAIGFLQQALKFTPDGDPDKPGTLMTLGSAFQSQFRFLGELADIDQAIYFK</sequence>